<evidence type="ECO:0000313" key="4">
    <source>
        <dbReference type="EMBL" id="MSS15393.1"/>
    </source>
</evidence>
<dbReference type="RefSeq" id="WP_154526195.1">
    <property type="nucleotide sequence ID" value="NZ_VULZ01000011.1"/>
</dbReference>
<evidence type="ECO:0000259" key="3">
    <source>
        <dbReference type="Pfam" id="PF02769"/>
    </source>
</evidence>
<dbReference type="AlphaFoldDB" id="A0A6L5X7L1"/>
<reference evidence="4 5" key="1">
    <citation type="submission" date="2019-08" db="EMBL/GenBank/DDBJ databases">
        <title>In-depth cultivation of the pig gut microbiome towards novel bacterial diversity and tailored functional studies.</title>
        <authorList>
            <person name="Wylensek D."/>
            <person name="Hitch T.C.A."/>
            <person name="Clavel T."/>
        </authorList>
    </citation>
    <scope>NUCLEOTIDE SEQUENCE [LARGE SCALE GENOMIC DNA]</scope>
    <source>
        <strain evidence="4 5">Oil+RF-744-WCA-WT-11</strain>
    </source>
</reference>
<dbReference type="Pfam" id="PF00586">
    <property type="entry name" value="AIRS"/>
    <property type="match status" value="1"/>
</dbReference>
<dbReference type="SUPFAM" id="SSF55326">
    <property type="entry name" value="PurM N-terminal domain-like"/>
    <property type="match status" value="1"/>
</dbReference>
<dbReference type="InterPro" id="IPR010918">
    <property type="entry name" value="PurM-like_C_dom"/>
</dbReference>
<feature type="domain" description="PurM-like C-terminal" evidence="3">
    <location>
        <begin position="173"/>
        <end position="319"/>
    </location>
</feature>
<dbReference type="PIRSF" id="PIRSF005644">
    <property type="entry name" value="Hdrgns_mtr_HypE"/>
    <property type="match status" value="1"/>
</dbReference>
<dbReference type="Gene3D" id="3.90.650.10">
    <property type="entry name" value="PurM-like C-terminal domain"/>
    <property type="match status" value="1"/>
</dbReference>
<protein>
    <submittedName>
        <fullName evidence="4">Hydrogenase expression/formation protein HypE</fullName>
    </submittedName>
</protein>
<comment type="similarity">
    <text evidence="1">Belongs to the HypE family.</text>
</comment>
<dbReference type="CDD" id="cd02197">
    <property type="entry name" value="HypE"/>
    <property type="match status" value="1"/>
</dbReference>
<dbReference type="InterPro" id="IPR036921">
    <property type="entry name" value="PurM-like_N_sf"/>
</dbReference>
<dbReference type="InterPro" id="IPR036676">
    <property type="entry name" value="PurM-like_C_sf"/>
</dbReference>
<dbReference type="SUPFAM" id="SSF56042">
    <property type="entry name" value="PurM C-terminal domain-like"/>
    <property type="match status" value="1"/>
</dbReference>
<dbReference type="EMBL" id="VULZ01000011">
    <property type="protein sequence ID" value="MSS15393.1"/>
    <property type="molecule type" value="Genomic_DNA"/>
</dbReference>
<dbReference type="Pfam" id="PF02769">
    <property type="entry name" value="AIRS_C"/>
    <property type="match status" value="1"/>
</dbReference>
<dbReference type="Proteomes" id="UP000481852">
    <property type="component" value="Unassembled WGS sequence"/>
</dbReference>
<evidence type="ECO:0000313" key="5">
    <source>
        <dbReference type="Proteomes" id="UP000481852"/>
    </source>
</evidence>
<dbReference type="GO" id="GO:0051604">
    <property type="term" value="P:protein maturation"/>
    <property type="evidence" value="ECO:0007669"/>
    <property type="project" value="TreeGrafter"/>
</dbReference>
<keyword evidence="5" id="KW-1185">Reference proteome</keyword>
<dbReference type="NCBIfam" id="TIGR02124">
    <property type="entry name" value="hypE"/>
    <property type="match status" value="1"/>
</dbReference>
<evidence type="ECO:0000256" key="1">
    <source>
        <dbReference type="ARBA" id="ARBA00006243"/>
    </source>
</evidence>
<evidence type="ECO:0000259" key="2">
    <source>
        <dbReference type="Pfam" id="PF00586"/>
    </source>
</evidence>
<dbReference type="PANTHER" id="PTHR30303">
    <property type="entry name" value="HYDROGENASE ISOENZYMES FORMATION PROTEIN HYPE"/>
    <property type="match status" value="1"/>
</dbReference>
<dbReference type="PANTHER" id="PTHR30303:SF0">
    <property type="entry name" value="CARBAMOYL DEHYDRATASE HYPE"/>
    <property type="match status" value="1"/>
</dbReference>
<dbReference type="InterPro" id="IPR016188">
    <property type="entry name" value="PurM-like_N"/>
</dbReference>
<accession>A0A6L5X7L1</accession>
<name>A0A6L5X7L1_9FIRM</name>
<feature type="domain" description="PurM-like N-terminal" evidence="2">
    <location>
        <begin position="37"/>
        <end position="159"/>
    </location>
</feature>
<comment type="caution">
    <text evidence="4">The sequence shown here is derived from an EMBL/GenBank/DDBJ whole genome shotgun (WGS) entry which is preliminary data.</text>
</comment>
<proteinExistence type="inferred from homology"/>
<organism evidence="4 5">
    <name type="scientific">Porcincola intestinalis</name>
    <dbReference type="NCBI Taxonomy" id="2606632"/>
    <lineage>
        <taxon>Bacteria</taxon>
        <taxon>Bacillati</taxon>
        <taxon>Bacillota</taxon>
        <taxon>Clostridia</taxon>
        <taxon>Lachnospirales</taxon>
        <taxon>Lachnospiraceae</taxon>
        <taxon>Porcincola</taxon>
    </lineage>
</organism>
<gene>
    <name evidence="4" type="primary">hypE</name>
    <name evidence="4" type="ORF">FYJ35_10150</name>
</gene>
<sequence>MSGRVAMVHGSGGKATGELIDQIFASEFQDQTLDEMEDSALVAGCGRLALTTDSFVVTPVKFRGGDIGRLAVCGTVNDLLMRGAVPKYLTCGWILEEGTEIDLVREMAHSMAETAREAGIRIVAGDTKVIDGSIAEKSAGDAAGRYAGGILINTAGVGFVPEGVSISARNAQTGDAILVSGTMGDHHAAILSERMSIRTDIESDNAPLTEIVSALVQSGLHIHTLRDITRGGLATVLKELAETSGRTFEIEQEKIPVTAKVQDFCSLLGLDPLYMGNEGKLVCILPAEEAEEALRLIRSCRYGAGAVKVGEVTGDEPGILVMKTEIGGKRLLDVLQGEGLPRIC</sequence>
<dbReference type="InterPro" id="IPR011854">
    <property type="entry name" value="HypE"/>
</dbReference>
<dbReference type="Gene3D" id="3.30.1330.10">
    <property type="entry name" value="PurM-like, N-terminal domain"/>
    <property type="match status" value="1"/>
</dbReference>